<name>A0A6L9QEI5_9ACTN</name>
<dbReference type="RefSeq" id="WP_163056545.1">
    <property type="nucleotide sequence ID" value="NZ_JAAGLI010000378.1"/>
</dbReference>
<dbReference type="InterPro" id="IPR002639">
    <property type="entry name" value="UreF"/>
</dbReference>
<reference evidence="2 3" key="1">
    <citation type="submission" date="2020-01" db="EMBL/GenBank/DDBJ databases">
        <title>Insect and environment-associated Actinomycetes.</title>
        <authorList>
            <person name="Currrie C."/>
            <person name="Chevrette M."/>
            <person name="Carlson C."/>
            <person name="Stubbendieck R."/>
            <person name="Wendt-Pienkowski E."/>
        </authorList>
    </citation>
    <scope>NUCLEOTIDE SEQUENCE [LARGE SCALE GENOMIC DNA]</scope>
    <source>
        <strain evidence="2 3">SID10258</strain>
    </source>
</reference>
<evidence type="ECO:0008006" key="4">
    <source>
        <dbReference type="Google" id="ProtNLM"/>
    </source>
</evidence>
<protein>
    <recommendedName>
        <fullName evidence="4">Urease accessory protein UreF</fullName>
    </recommendedName>
</protein>
<sequence length="144" mass="15109">MFRHNPPDRSPGGRRPEIAGHRSDKGRPIHILAATFPNGPHQPIALGAAARAFGLDPHATALAALAALHESTAGPATAAIRLLGLDPFAVHAVLARLDPRMDELALQAAALAHDPAARLPAPSAPMLDISAQHHSDWEVHLFAS</sequence>
<evidence type="ECO:0000313" key="3">
    <source>
        <dbReference type="Proteomes" id="UP000475532"/>
    </source>
</evidence>
<comment type="caution">
    <text evidence="2">The sequence shown here is derived from an EMBL/GenBank/DDBJ whole genome shotgun (WGS) entry which is preliminary data.</text>
</comment>
<dbReference type="Pfam" id="PF01730">
    <property type="entry name" value="UreF"/>
    <property type="match status" value="1"/>
</dbReference>
<dbReference type="InterPro" id="IPR038277">
    <property type="entry name" value="UreF_sf"/>
</dbReference>
<gene>
    <name evidence="2" type="ORF">G3I70_15210</name>
</gene>
<dbReference type="EMBL" id="JAAGLI010000378">
    <property type="protein sequence ID" value="NEA23830.1"/>
    <property type="molecule type" value="Genomic_DNA"/>
</dbReference>
<dbReference type="Gene3D" id="1.10.4190.10">
    <property type="entry name" value="Urease accessory protein UreF"/>
    <property type="match status" value="1"/>
</dbReference>
<proteinExistence type="predicted"/>
<dbReference type="AlphaFoldDB" id="A0A6L9QEI5"/>
<feature type="compositionally biased region" description="Basic and acidic residues" evidence="1">
    <location>
        <begin position="14"/>
        <end position="24"/>
    </location>
</feature>
<evidence type="ECO:0000256" key="1">
    <source>
        <dbReference type="SAM" id="MobiDB-lite"/>
    </source>
</evidence>
<organism evidence="2 3">
    <name type="scientific">Actinomadura bangladeshensis</name>
    <dbReference type="NCBI Taxonomy" id="453573"/>
    <lineage>
        <taxon>Bacteria</taxon>
        <taxon>Bacillati</taxon>
        <taxon>Actinomycetota</taxon>
        <taxon>Actinomycetes</taxon>
        <taxon>Streptosporangiales</taxon>
        <taxon>Thermomonosporaceae</taxon>
        <taxon>Actinomadura</taxon>
    </lineage>
</organism>
<feature type="region of interest" description="Disordered" evidence="1">
    <location>
        <begin position="1"/>
        <end position="24"/>
    </location>
</feature>
<dbReference type="GO" id="GO:0016151">
    <property type="term" value="F:nickel cation binding"/>
    <property type="evidence" value="ECO:0007669"/>
    <property type="project" value="InterPro"/>
</dbReference>
<evidence type="ECO:0000313" key="2">
    <source>
        <dbReference type="EMBL" id="NEA23830.1"/>
    </source>
</evidence>
<accession>A0A6L9QEI5</accession>
<dbReference type="Proteomes" id="UP000475532">
    <property type="component" value="Unassembled WGS sequence"/>
</dbReference>